<protein>
    <submittedName>
        <fullName evidence="3">Hydrolase</fullName>
    </submittedName>
</protein>
<dbReference type="GO" id="GO:0016787">
    <property type="term" value="F:hydrolase activity"/>
    <property type="evidence" value="ECO:0007669"/>
    <property type="project" value="UniProtKB-KW"/>
</dbReference>
<dbReference type="AlphaFoldDB" id="A0A1A9LGL8"/>
<evidence type="ECO:0000313" key="3">
    <source>
        <dbReference type="EMBL" id="OAD92539.1"/>
    </source>
</evidence>
<dbReference type="EMBL" id="LXIE01000001">
    <property type="protein sequence ID" value="OAD92539.1"/>
    <property type="molecule type" value="Genomic_DNA"/>
</dbReference>
<feature type="domain" description="Serine aminopeptidase S33" evidence="2">
    <location>
        <begin position="71"/>
        <end position="201"/>
    </location>
</feature>
<evidence type="ECO:0000256" key="1">
    <source>
        <dbReference type="SAM" id="Phobius"/>
    </source>
</evidence>
<dbReference type="SUPFAM" id="SSF53474">
    <property type="entry name" value="alpha/beta-Hydrolases"/>
    <property type="match status" value="1"/>
</dbReference>
<organism evidence="3 4">
    <name type="scientific">Aequorivita soesokkakensis</name>
    <dbReference type="NCBI Taxonomy" id="1385699"/>
    <lineage>
        <taxon>Bacteria</taxon>
        <taxon>Pseudomonadati</taxon>
        <taxon>Bacteroidota</taxon>
        <taxon>Flavobacteriia</taxon>
        <taxon>Flavobacteriales</taxon>
        <taxon>Flavobacteriaceae</taxon>
        <taxon>Aequorivita</taxon>
    </lineage>
</organism>
<dbReference type="Gene3D" id="3.40.50.1820">
    <property type="entry name" value="alpha/beta hydrolase"/>
    <property type="match status" value="1"/>
</dbReference>
<dbReference type="InterPro" id="IPR029058">
    <property type="entry name" value="AB_hydrolase_fold"/>
</dbReference>
<evidence type="ECO:0000259" key="2">
    <source>
        <dbReference type="Pfam" id="PF12146"/>
    </source>
</evidence>
<dbReference type="STRING" id="1385699.A7A78_01125"/>
<keyword evidence="3" id="KW-0378">Hydrolase</keyword>
<dbReference type="OrthoDB" id="9777090at2"/>
<sequence>MKRRLKKFLIVLASLYVIIFIGLYFLQEKMIFMPDSLPQDYLYSFSENFQEINLETEDGAKLNALHFKVENPKGVVLYFHGNAGELSRWGIVVQKFVELDYDVLVMDYRTYGKSTGKLSQDVLYSDAQLFYDYLLKSYSEDEISIYGRSLGTTFATFVAAKNHPKQLILEAPFYSLDKVAADRFPIYPVSWFLKFHFPTYQYLKDVSCPITIFHGTDDSVVNYKNSEKLSKIQTKEKLNFITISGGTHHNLDSYSVYKKALDTLL</sequence>
<feature type="transmembrane region" description="Helical" evidence="1">
    <location>
        <begin position="7"/>
        <end position="26"/>
    </location>
</feature>
<keyword evidence="1" id="KW-0812">Transmembrane</keyword>
<accession>A0A1A9LGL8</accession>
<dbReference type="RefSeq" id="WP_068760400.1">
    <property type="nucleotide sequence ID" value="NZ_LXIE01000001.1"/>
</dbReference>
<dbReference type="InterPro" id="IPR022742">
    <property type="entry name" value="Hydrolase_4"/>
</dbReference>
<proteinExistence type="predicted"/>
<comment type="caution">
    <text evidence="3">The sequence shown here is derived from an EMBL/GenBank/DDBJ whole genome shotgun (WGS) entry which is preliminary data.</text>
</comment>
<keyword evidence="1" id="KW-0472">Membrane</keyword>
<keyword evidence="4" id="KW-1185">Reference proteome</keyword>
<dbReference type="Pfam" id="PF12146">
    <property type="entry name" value="Hydrolase_4"/>
    <property type="match status" value="1"/>
</dbReference>
<reference evidence="3 4" key="1">
    <citation type="submission" date="2016-05" db="EMBL/GenBank/DDBJ databases">
        <title>Genome sequencing of Vitellibacter soesokkakensis RSSK-12.</title>
        <authorList>
            <person name="Thevarajoo S."/>
            <person name="Selvaratnam C."/>
            <person name="Goh K.M."/>
            <person name="Chan K.-G."/>
            <person name="Chong C.S."/>
        </authorList>
    </citation>
    <scope>NUCLEOTIDE SEQUENCE [LARGE SCALE GENOMIC DNA]</scope>
    <source>
        <strain evidence="3 4">RSSK-12</strain>
    </source>
</reference>
<dbReference type="PANTHER" id="PTHR12277">
    <property type="entry name" value="ALPHA/BETA HYDROLASE DOMAIN-CONTAINING PROTEIN"/>
    <property type="match status" value="1"/>
</dbReference>
<dbReference type="Proteomes" id="UP000077552">
    <property type="component" value="Unassembled WGS sequence"/>
</dbReference>
<keyword evidence="1" id="KW-1133">Transmembrane helix</keyword>
<name>A0A1A9LGL8_9FLAO</name>
<gene>
    <name evidence="3" type="ORF">A7A78_01125</name>
</gene>
<dbReference type="PANTHER" id="PTHR12277:SF81">
    <property type="entry name" value="PROTEIN ABHD13"/>
    <property type="match status" value="1"/>
</dbReference>
<evidence type="ECO:0000313" key="4">
    <source>
        <dbReference type="Proteomes" id="UP000077552"/>
    </source>
</evidence>